<dbReference type="EMBL" id="BQXS01009941">
    <property type="protein sequence ID" value="GKT32145.1"/>
    <property type="molecule type" value="Genomic_DNA"/>
</dbReference>
<name>A0ABQ5KI02_9EUKA</name>
<accession>A0ABQ5KI02</accession>
<evidence type="ECO:0000313" key="4">
    <source>
        <dbReference type="Proteomes" id="UP001057375"/>
    </source>
</evidence>
<dbReference type="Gene3D" id="3.30.70.1710">
    <property type="match status" value="1"/>
</dbReference>
<reference evidence="3" key="1">
    <citation type="submission" date="2022-03" db="EMBL/GenBank/DDBJ databases">
        <title>Draft genome sequence of Aduncisulcus paluster, a free-living microaerophilic Fornicata.</title>
        <authorList>
            <person name="Yuyama I."/>
            <person name="Kume K."/>
            <person name="Tamura T."/>
            <person name="Inagaki Y."/>
            <person name="Hashimoto T."/>
        </authorList>
    </citation>
    <scope>NUCLEOTIDE SEQUENCE</scope>
    <source>
        <strain evidence="3">NY0171</strain>
    </source>
</reference>
<proteinExistence type="predicted"/>
<evidence type="ECO:0000313" key="3">
    <source>
        <dbReference type="EMBL" id="GKT32145.1"/>
    </source>
</evidence>
<dbReference type="PANTHER" id="PTHR33941:SF11">
    <property type="entry name" value="BACTERIAL MICROCOMPARTMENT SHELL PROTEIN PDUJ"/>
    <property type="match status" value="1"/>
</dbReference>
<dbReference type="Proteomes" id="UP001057375">
    <property type="component" value="Unassembled WGS sequence"/>
</dbReference>
<dbReference type="Pfam" id="PF00936">
    <property type="entry name" value="BMC"/>
    <property type="match status" value="1"/>
</dbReference>
<comment type="caution">
    <text evidence="3">The sequence shown here is derived from an EMBL/GenBank/DDBJ whole genome shotgun (WGS) entry which is preliminary data.</text>
</comment>
<feature type="compositionally biased region" description="Gly residues" evidence="1">
    <location>
        <begin position="95"/>
        <end position="104"/>
    </location>
</feature>
<feature type="region of interest" description="Disordered" evidence="1">
    <location>
        <begin position="57"/>
        <end position="138"/>
    </location>
</feature>
<dbReference type="InterPro" id="IPR044872">
    <property type="entry name" value="CcmK/CsoS1_BMC"/>
</dbReference>
<evidence type="ECO:0000259" key="2">
    <source>
        <dbReference type="PROSITE" id="PS51930"/>
    </source>
</evidence>
<dbReference type="InterPro" id="IPR050575">
    <property type="entry name" value="BMC_shell"/>
</dbReference>
<protein>
    <recommendedName>
        <fullName evidence="2">BMC domain-containing protein</fullName>
    </recommendedName>
</protein>
<keyword evidence="4" id="KW-1185">Reference proteome</keyword>
<gene>
    <name evidence="3" type="ORF">ADUPG1_006360</name>
</gene>
<sequence length="138" mass="14098">MVKAADVTVKDFNVVGSGVISVVIEGEVAAVKSAVAAAQDGASHMAEVIGINVIPLDKKLGPSSEPKRARTPSQALHLSKDEENSLKQLIKQGNDNGGSAGRTNGGATSKSRTVEDFAASYNKGSAGGTRPQQRGPVS</sequence>
<feature type="non-terminal residue" evidence="3">
    <location>
        <position position="138"/>
    </location>
</feature>
<evidence type="ECO:0000256" key="1">
    <source>
        <dbReference type="SAM" id="MobiDB-lite"/>
    </source>
</evidence>
<dbReference type="InterPro" id="IPR000249">
    <property type="entry name" value="BMC_dom"/>
</dbReference>
<organism evidence="3 4">
    <name type="scientific">Aduncisulcus paluster</name>
    <dbReference type="NCBI Taxonomy" id="2918883"/>
    <lineage>
        <taxon>Eukaryota</taxon>
        <taxon>Metamonada</taxon>
        <taxon>Carpediemonas-like organisms</taxon>
        <taxon>Aduncisulcus</taxon>
    </lineage>
</organism>
<feature type="compositionally biased region" description="Basic and acidic residues" evidence="1">
    <location>
        <begin position="57"/>
        <end position="68"/>
    </location>
</feature>
<feature type="domain" description="BMC" evidence="2">
    <location>
        <begin position="1"/>
        <end position="66"/>
    </location>
</feature>
<dbReference type="InterPro" id="IPR037233">
    <property type="entry name" value="CcmK-like_sf"/>
</dbReference>
<dbReference type="PANTHER" id="PTHR33941">
    <property type="entry name" value="PROPANEDIOL UTILIZATION PROTEIN PDUA"/>
    <property type="match status" value="1"/>
</dbReference>
<dbReference type="PROSITE" id="PS51930">
    <property type="entry name" value="BMC_2"/>
    <property type="match status" value="1"/>
</dbReference>
<dbReference type="SUPFAM" id="SSF143414">
    <property type="entry name" value="CcmK-like"/>
    <property type="match status" value="1"/>
</dbReference>